<dbReference type="EMBL" id="QGNW01000396">
    <property type="protein sequence ID" value="RVW73233.1"/>
    <property type="molecule type" value="Genomic_DNA"/>
</dbReference>
<evidence type="ECO:0000256" key="2">
    <source>
        <dbReference type="SAM" id="MobiDB-lite"/>
    </source>
</evidence>
<accession>A0A438GLY1</accession>
<evidence type="ECO:0000256" key="1">
    <source>
        <dbReference type="SAM" id="Coils"/>
    </source>
</evidence>
<feature type="region of interest" description="Disordered" evidence="2">
    <location>
        <begin position="107"/>
        <end position="126"/>
    </location>
</feature>
<comment type="caution">
    <text evidence="3">The sequence shown here is derived from an EMBL/GenBank/DDBJ whole genome shotgun (WGS) entry which is preliminary data.</text>
</comment>
<feature type="coiled-coil region" evidence="1">
    <location>
        <begin position="8"/>
        <end position="35"/>
    </location>
</feature>
<proteinExistence type="predicted"/>
<dbReference type="Proteomes" id="UP000288805">
    <property type="component" value="Unassembled WGS sequence"/>
</dbReference>
<evidence type="ECO:0000313" key="4">
    <source>
        <dbReference type="Proteomes" id="UP000288805"/>
    </source>
</evidence>
<sequence>MDSQIVTIDQFTEAMTSIQEAIASLSRRIDGQQAQQAEVASPHVTVPTPTLEDPHARMDRLEQRLKAVEDSDRAVTWDDFDGLLVANFGSLVQALYDIEEGIARGLWSESSPSDSNGKKPLGGQSREMSVLSVRQRQFSQLGMPLSQALRKLTEAGLLTTLTPRPPPQPVPPQFMMDLHCAYHQGPGHETDRCTALRHAIKDLID</sequence>
<reference evidence="3 4" key="1">
    <citation type="journal article" date="2018" name="PLoS Genet.">
        <title>Population sequencing reveals clonal diversity and ancestral inbreeding in the grapevine cultivar Chardonnay.</title>
        <authorList>
            <person name="Roach M.J."/>
            <person name="Johnson D.L."/>
            <person name="Bohlmann J."/>
            <person name="van Vuuren H.J."/>
            <person name="Jones S.J."/>
            <person name="Pretorius I.S."/>
            <person name="Schmidt S.A."/>
            <person name="Borneman A.R."/>
        </authorList>
    </citation>
    <scope>NUCLEOTIDE SEQUENCE [LARGE SCALE GENOMIC DNA]</scope>
    <source>
        <strain evidence="4">cv. Chardonnay</strain>
        <tissue evidence="3">Leaf</tissue>
    </source>
</reference>
<evidence type="ECO:0000313" key="3">
    <source>
        <dbReference type="EMBL" id="RVW73233.1"/>
    </source>
</evidence>
<dbReference type="AlphaFoldDB" id="A0A438GLY1"/>
<keyword evidence="1" id="KW-0175">Coiled coil</keyword>
<gene>
    <name evidence="3" type="ORF">CK203_059169</name>
</gene>
<name>A0A438GLY1_VITVI</name>
<organism evidence="3 4">
    <name type="scientific">Vitis vinifera</name>
    <name type="common">Grape</name>
    <dbReference type="NCBI Taxonomy" id="29760"/>
    <lineage>
        <taxon>Eukaryota</taxon>
        <taxon>Viridiplantae</taxon>
        <taxon>Streptophyta</taxon>
        <taxon>Embryophyta</taxon>
        <taxon>Tracheophyta</taxon>
        <taxon>Spermatophyta</taxon>
        <taxon>Magnoliopsida</taxon>
        <taxon>eudicotyledons</taxon>
        <taxon>Gunneridae</taxon>
        <taxon>Pentapetalae</taxon>
        <taxon>rosids</taxon>
        <taxon>Vitales</taxon>
        <taxon>Vitaceae</taxon>
        <taxon>Viteae</taxon>
        <taxon>Vitis</taxon>
    </lineage>
</organism>
<protein>
    <submittedName>
        <fullName evidence="3">Uncharacterized protein</fullName>
    </submittedName>
</protein>